<dbReference type="EMBL" id="QNUH01000019">
    <property type="protein sequence ID" value="REC74642.1"/>
    <property type="molecule type" value="Genomic_DNA"/>
</dbReference>
<name>A0A3D9D9G3_9FLAO</name>
<proteinExistence type="predicted"/>
<feature type="transmembrane region" description="Helical" evidence="1">
    <location>
        <begin position="71"/>
        <end position="93"/>
    </location>
</feature>
<evidence type="ECO:0000256" key="1">
    <source>
        <dbReference type="SAM" id="Phobius"/>
    </source>
</evidence>
<reference evidence="2 3" key="1">
    <citation type="journal article" date="2010" name="Syst. Appl. Microbiol.">
        <title>Four new species of Chryseobacterium from the rhizosphere of coastal sand dune plants, Chryseobacterium elymi sp. nov., Chryseobacterium hagamense sp. nov., Chryseobacterium lathyri sp. nov. and Chryseobacterium rhizosphaerae sp. nov.</title>
        <authorList>
            <person name="Cho S.H."/>
            <person name="Lee K.S."/>
            <person name="Shin D.S."/>
            <person name="Han J.H."/>
            <person name="Park K.S."/>
            <person name="Lee C.H."/>
            <person name="Park K.H."/>
            <person name="Kim S.B."/>
        </authorList>
    </citation>
    <scope>NUCLEOTIDE SEQUENCE [LARGE SCALE GENOMIC DNA]</scope>
    <source>
        <strain evidence="2 3">KCTC 22547</strain>
    </source>
</reference>
<keyword evidence="1" id="KW-0472">Membrane</keyword>
<keyword evidence="3" id="KW-1185">Reference proteome</keyword>
<dbReference type="AlphaFoldDB" id="A0A3D9D9G3"/>
<gene>
    <name evidence="2" type="ORF">DRF60_17320</name>
</gene>
<dbReference type="RefSeq" id="WP_116013631.1">
    <property type="nucleotide sequence ID" value="NZ_QNUH01000019.1"/>
</dbReference>
<evidence type="ECO:0000313" key="2">
    <source>
        <dbReference type="EMBL" id="REC74642.1"/>
    </source>
</evidence>
<dbReference type="Proteomes" id="UP000257030">
    <property type="component" value="Unassembled WGS sequence"/>
</dbReference>
<accession>A0A3D9D9G3</accession>
<feature type="transmembrane region" description="Helical" evidence="1">
    <location>
        <begin position="37"/>
        <end position="59"/>
    </location>
</feature>
<feature type="transmembrane region" description="Helical" evidence="1">
    <location>
        <begin position="12"/>
        <end position="31"/>
    </location>
</feature>
<organism evidence="2 3">
    <name type="scientific">Chryseobacterium elymi</name>
    <dbReference type="NCBI Taxonomy" id="395936"/>
    <lineage>
        <taxon>Bacteria</taxon>
        <taxon>Pseudomonadati</taxon>
        <taxon>Bacteroidota</taxon>
        <taxon>Flavobacteriia</taxon>
        <taxon>Flavobacteriales</taxon>
        <taxon>Weeksellaceae</taxon>
        <taxon>Chryseobacterium group</taxon>
        <taxon>Chryseobacterium</taxon>
    </lineage>
</organism>
<sequence>MNKILTYTQNSKLNSLILFAVYFVINFLFLTKYGIRLSFVPISIPIVIFTAVHIFLFYLRKNELLTKKINVKLVYLLTVILGVGYIGLCHILKDPYQMNIDR</sequence>
<keyword evidence="1" id="KW-0812">Transmembrane</keyword>
<comment type="caution">
    <text evidence="2">The sequence shown here is derived from an EMBL/GenBank/DDBJ whole genome shotgun (WGS) entry which is preliminary data.</text>
</comment>
<evidence type="ECO:0000313" key="3">
    <source>
        <dbReference type="Proteomes" id="UP000257030"/>
    </source>
</evidence>
<protein>
    <submittedName>
        <fullName evidence="2">Uncharacterized protein</fullName>
    </submittedName>
</protein>
<keyword evidence="1" id="KW-1133">Transmembrane helix</keyword>